<proteinExistence type="predicted"/>
<accession>A0A2P6AUY3</accession>
<feature type="compositionally biased region" description="Low complexity" evidence="7">
    <location>
        <begin position="42"/>
        <end position="65"/>
    </location>
</feature>
<keyword evidence="6" id="KW-0449">Lipoprotein</keyword>
<dbReference type="Proteomes" id="UP000243900">
    <property type="component" value="Unassembled WGS sequence"/>
</dbReference>
<dbReference type="Pfam" id="PF13627">
    <property type="entry name" value="LptM_cons"/>
    <property type="match status" value="1"/>
</dbReference>
<organism evidence="8 9">
    <name type="scientific">Amnimonas aquatica</name>
    <dbReference type="NCBI Taxonomy" id="2094561"/>
    <lineage>
        <taxon>Bacteria</taxon>
        <taxon>Pseudomonadati</taxon>
        <taxon>Pseudomonadota</taxon>
        <taxon>Gammaproteobacteria</taxon>
        <taxon>Moraxellales</taxon>
        <taxon>Moraxellaceae</taxon>
        <taxon>Amnimonas</taxon>
    </lineage>
</organism>
<evidence type="ECO:0000256" key="4">
    <source>
        <dbReference type="ARBA" id="ARBA00023139"/>
    </source>
</evidence>
<keyword evidence="4" id="KW-0564">Palmitate</keyword>
<evidence type="ECO:0000256" key="5">
    <source>
        <dbReference type="ARBA" id="ARBA00023237"/>
    </source>
</evidence>
<feature type="region of interest" description="Disordered" evidence="7">
    <location>
        <begin position="28"/>
        <end position="65"/>
    </location>
</feature>
<evidence type="ECO:0000256" key="6">
    <source>
        <dbReference type="ARBA" id="ARBA00023288"/>
    </source>
</evidence>
<name>A0A2P6AUY3_9GAMM</name>
<sequence>MRFPLPVPRSSAAILIGLSALLAGCGQKGPLYLPEPRPPVGAEQTPAQEQAPAQTDAAADTPAAN</sequence>
<dbReference type="NCBIfam" id="NF047847">
    <property type="entry name" value="SS_mature_LptM"/>
    <property type="match status" value="1"/>
</dbReference>
<evidence type="ECO:0008006" key="10">
    <source>
        <dbReference type="Google" id="ProtNLM"/>
    </source>
</evidence>
<evidence type="ECO:0000313" key="8">
    <source>
        <dbReference type="EMBL" id="PQA51821.1"/>
    </source>
</evidence>
<evidence type="ECO:0000256" key="1">
    <source>
        <dbReference type="ARBA" id="ARBA00004459"/>
    </source>
</evidence>
<keyword evidence="2" id="KW-0732">Signal</keyword>
<dbReference type="InterPro" id="IPR032831">
    <property type="entry name" value="LptM_cons"/>
</dbReference>
<comment type="subcellular location">
    <subcellularLocation>
        <location evidence="1">Cell outer membrane</location>
        <topology evidence="1">Lipid-anchor</topology>
    </subcellularLocation>
</comment>
<gene>
    <name evidence="8" type="ORF">C5O18_01135</name>
</gene>
<keyword evidence="9" id="KW-1185">Reference proteome</keyword>
<comment type="caution">
    <text evidence="8">The sequence shown here is derived from an EMBL/GenBank/DDBJ whole genome shotgun (WGS) entry which is preliminary data.</text>
</comment>
<dbReference type="PROSITE" id="PS51257">
    <property type="entry name" value="PROKAR_LIPOPROTEIN"/>
    <property type="match status" value="1"/>
</dbReference>
<protein>
    <recommendedName>
        <fullName evidence="10">Sugar transporter</fullName>
    </recommendedName>
</protein>
<evidence type="ECO:0000256" key="3">
    <source>
        <dbReference type="ARBA" id="ARBA00023136"/>
    </source>
</evidence>
<dbReference type="EMBL" id="PTQZ01000010">
    <property type="protein sequence ID" value="PQA51821.1"/>
    <property type="molecule type" value="Genomic_DNA"/>
</dbReference>
<dbReference type="AlphaFoldDB" id="A0A2P6AUY3"/>
<evidence type="ECO:0000313" key="9">
    <source>
        <dbReference type="Proteomes" id="UP000243900"/>
    </source>
</evidence>
<keyword evidence="5" id="KW-0998">Cell outer membrane</keyword>
<keyword evidence="3" id="KW-0472">Membrane</keyword>
<evidence type="ECO:0000256" key="7">
    <source>
        <dbReference type="SAM" id="MobiDB-lite"/>
    </source>
</evidence>
<reference evidence="9" key="1">
    <citation type="submission" date="2018-02" db="EMBL/GenBank/DDBJ databases">
        <title>Genome sequencing of Solimonas sp. HR-BB.</title>
        <authorList>
            <person name="Lee Y."/>
            <person name="Jeon C.O."/>
        </authorList>
    </citation>
    <scope>NUCLEOTIDE SEQUENCE [LARGE SCALE GENOMIC DNA]</scope>
    <source>
        <strain evidence="9">HR-E</strain>
    </source>
</reference>
<evidence type="ECO:0000256" key="2">
    <source>
        <dbReference type="ARBA" id="ARBA00022729"/>
    </source>
</evidence>
<dbReference type="GO" id="GO:0009279">
    <property type="term" value="C:cell outer membrane"/>
    <property type="evidence" value="ECO:0007669"/>
    <property type="project" value="UniProtKB-SubCell"/>
</dbReference>